<dbReference type="Gene3D" id="2.40.10.10">
    <property type="entry name" value="Trypsin-like serine proteases"/>
    <property type="match status" value="1"/>
</dbReference>
<dbReference type="AlphaFoldDB" id="A0A8J9Y5U1"/>
<dbReference type="InterPro" id="IPR043504">
    <property type="entry name" value="Peptidase_S1_PA_chymotrypsin"/>
</dbReference>
<dbReference type="GO" id="GO:0005576">
    <property type="term" value="C:extracellular region"/>
    <property type="evidence" value="ECO:0007669"/>
    <property type="project" value="UniProtKB-SubCell"/>
</dbReference>
<evidence type="ECO:0000256" key="1">
    <source>
        <dbReference type="ARBA" id="ARBA00004613"/>
    </source>
</evidence>
<dbReference type="InterPro" id="IPR009003">
    <property type="entry name" value="Peptidase_S1_PA"/>
</dbReference>
<evidence type="ECO:0000256" key="3">
    <source>
        <dbReference type="ARBA" id="ARBA00022670"/>
    </source>
</evidence>
<evidence type="ECO:0000256" key="2">
    <source>
        <dbReference type="ARBA" id="ARBA00022525"/>
    </source>
</evidence>
<feature type="non-terminal residue" evidence="11">
    <location>
        <position position="438"/>
    </location>
</feature>
<dbReference type="PRINTS" id="PR00722">
    <property type="entry name" value="CHYMOTRYPSIN"/>
</dbReference>
<protein>
    <recommendedName>
        <fullName evidence="10">Peptidase S1 domain-containing protein</fullName>
    </recommendedName>
</protein>
<reference evidence="11" key="1">
    <citation type="submission" date="2021-12" db="EMBL/GenBank/DDBJ databases">
        <authorList>
            <person name="Martin H S."/>
        </authorList>
    </citation>
    <scope>NUCLEOTIDE SEQUENCE</scope>
</reference>
<accession>A0A8J9Y5U1</accession>
<dbReference type="EMBL" id="OV170233">
    <property type="protein sequence ID" value="CAH0718454.1"/>
    <property type="molecule type" value="Genomic_DNA"/>
</dbReference>
<dbReference type="GO" id="GO:0004252">
    <property type="term" value="F:serine-type endopeptidase activity"/>
    <property type="evidence" value="ECO:0007669"/>
    <property type="project" value="InterPro"/>
</dbReference>
<evidence type="ECO:0000256" key="8">
    <source>
        <dbReference type="ARBA" id="ARBA00023157"/>
    </source>
</evidence>
<dbReference type="PROSITE" id="PS00134">
    <property type="entry name" value="TRYPSIN_HIS"/>
    <property type="match status" value="1"/>
</dbReference>
<gene>
    <name evidence="11" type="ORF">BINO364_LOCUS4942</name>
</gene>
<dbReference type="PANTHER" id="PTHR24260:SF143">
    <property type="entry name" value="SERINE PROTEASE GD-LIKE PROTEIN"/>
    <property type="match status" value="1"/>
</dbReference>
<keyword evidence="12" id="KW-1185">Reference proteome</keyword>
<evidence type="ECO:0000256" key="5">
    <source>
        <dbReference type="ARBA" id="ARBA00022801"/>
    </source>
</evidence>
<dbReference type="SUPFAM" id="SSF50494">
    <property type="entry name" value="Trypsin-like serine proteases"/>
    <property type="match status" value="1"/>
</dbReference>
<keyword evidence="3" id="KW-0645">Protease</keyword>
<evidence type="ECO:0000256" key="6">
    <source>
        <dbReference type="ARBA" id="ARBA00022825"/>
    </source>
</evidence>
<name>A0A8J9Y5U1_9NEOP</name>
<dbReference type="SMART" id="SM00020">
    <property type="entry name" value="Tryp_SPc"/>
    <property type="match status" value="1"/>
</dbReference>
<proteinExistence type="predicted"/>
<keyword evidence="7" id="KW-0865">Zymogen</keyword>
<feature type="domain" description="Peptidase S1" evidence="10">
    <location>
        <begin position="177"/>
        <end position="438"/>
    </location>
</feature>
<feature type="region of interest" description="Disordered" evidence="9">
    <location>
        <begin position="1"/>
        <end position="24"/>
    </location>
</feature>
<evidence type="ECO:0000313" key="11">
    <source>
        <dbReference type="EMBL" id="CAH0718454.1"/>
    </source>
</evidence>
<dbReference type="InterPro" id="IPR051333">
    <property type="entry name" value="CLIP_Serine_Protease"/>
</dbReference>
<keyword evidence="6" id="KW-0720">Serine protease</keyword>
<evidence type="ECO:0000313" key="12">
    <source>
        <dbReference type="Proteomes" id="UP000838878"/>
    </source>
</evidence>
<dbReference type="OrthoDB" id="6147874at2759"/>
<evidence type="ECO:0000259" key="10">
    <source>
        <dbReference type="PROSITE" id="PS50240"/>
    </source>
</evidence>
<dbReference type="PANTHER" id="PTHR24260">
    <property type="match status" value="1"/>
</dbReference>
<dbReference type="FunFam" id="2.40.10.10:FF:000146">
    <property type="entry name" value="Serine protease 53"/>
    <property type="match status" value="1"/>
</dbReference>
<evidence type="ECO:0000256" key="4">
    <source>
        <dbReference type="ARBA" id="ARBA00022729"/>
    </source>
</evidence>
<keyword evidence="5" id="KW-0378">Hydrolase</keyword>
<keyword evidence="8" id="KW-1015">Disulfide bond</keyword>
<organism evidence="11 12">
    <name type="scientific">Brenthis ino</name>
    <name type="common">lesser marbled fritillary</name>
    <dbReference type="NCBI Taxonomy" id="405034"/>
    <lineage>
        <taxon>Eukaryota</taxon>
        <taxon>Metazoa</taxon>
        <taxon>Ecdysozoa</taxon>
        <taxon>Arthropoda</taxon>
        <taxon>Hexapoda</taxon>
        <taxon>Insecta</taxon>
        <taxon>Pterygota</taxon>
        <taxon>Neoptera</taxon>
        <taxon>Endopterygota</taxon>
        <taxon>Lepidoptera</taxon>
        <taxon>Glossata</taxon>
        <taxon>Ditrysia</taxon>
        <taxon>Papilionoidea</taxon>
        <taxon>Nymphalidae</taxon>
        <taxon>Heliconiinae</taxon>
        <taxon>Argynnini</taxon>
        <taxon>Brenthis</taxon>
    </lineage>
</organism>
<keyword evidence="2" id="KW-0964">Secreted</keyword>
<comment type="subcellular location">
    <subcellularLocation>
        <location evidence="1">Secreted</location>
    </subcellularLocation>
</comment>
<keyword evidence="4" id="KW-0732">Signal</keyword>
<dbReference type="Proteomes" id="UP000838878">
    <property type="component" value="Chromosome 13"/>
</dbReference>
<dbReference type="InterPro" id="IPR001254">
    <property type="entry name" value="Trypsin_dom"/>
</dbReference>
<sequence>MRNANACEVTRGGGDSLPNNEHIQSSHKKQGKDLFNVCYGSDVVQASFENFLMYKSYAVYFQKKLEAGSNVTLRFASNATVSVNKKFGELTSLGNNVYTITLLEDANDFQVYVKAPPTYKSFLPIYVTSALINGEEYCTNSVLGPIHNHPKTNDSTEQSITSKLSCGHRKVKHNQLITHGLEARSGDWPWHVGISSIHNSTFRYICGGSLVSDIFVLTAAHCVTKVGVPVLPEYLGISLGKTNLIGANENPQEREVFKIIVHEHFNHRKLDNDIALLKLTTPVIFNDYIQPVCMWSDRVNKTVPIGEITGWVVGWGFDQTDSLSPTLRTAHIPLVSDEICIKRKPTFYGSFLNGYKFCAGLINGTSVCNGDSGGGFVVFIPNEDSGITGSHDGVWFIRGIISLALSRENYKISVCDPNEYVIFTDVDKYDDWIKEHMK</sequence>
<dbReference type="Pfam" id="PF00089">
    <property type="entry name" value="Trypsin"/>
    <property type="match status" value="1"/>
</dbReference>
<evidence type="ECO:0000256" key="7">
    <source>
        <dbReference type="ARBA" id="ARBA00023145"/>
    </source>
</evidence>
<dbReference type="InterPro" id="IPR018114">
    <property type="entry name" value="TRYPSIN_HIS"/>
</dbReference>
<dbReference type="CDD" id="cd00190">
    <property type="entry name" value="Tryp_SPc"/>
    <property type="match status" value="1"/>
</dbReference>
<dbReference type="InterPro" id="IPR001314">
    <property type="entry name" value="Peptidase_S1A"/>
</dbReference>
<evidence type="ECO:0000256" key="9">
    <source>
        <dbReference type="SAM" id="MobiDB-lite"/>
    </source>
</evidence>
<dbReference type="GO" id="GO:0006508">
    <property type="term" value="P:proteolysis"/>
    <property type="evidence" value="ECO:0007669"/>
    <property type="project" value="UniProtKB-KW"/>
</dbReference>
<dbReference type="PROSITE" id="PS50240">
    <property type="entry name" value="TRYPSIN_DOM"/>
    <property type="match status" value="1"/>
</dbReference>